<dbReference type="PANTHER" id="PTHR33991:SF1">
    <property type="entry name" value="DNA REPAIR PROTEIN RECO"/>
    <property type="match status" value="1"/>
</dbReference>
<organism evidence="5 6">
    <name type="scientific">Candidatus Roizmanbacteria bacterium RIFCSPHIGHO2_01_FULL_39_8</name>
    <dbReference type="NCBI Taxonomy" id="1802033"/>
    <lineage>
        <taxon>Bacteria</taxon>
        <taxon>Candidatus Roizmaniibacteriota</taxon>
    </lineage>
</organism>
<dbReference type="SUPFAM" id="SSF50249">
    <property type="entry name" value="Nucleic acid-binding proteins"/>
    <property type="match status" value="1"/>
</dbReference>
<dbReference type="EMBL" id="MFZI01000001">
    <property type="protein sequence ID" value="OGK22312.1"/>
    <property type="molecule type" value="Genomic_DNA"/>
</dbReference>
<reference evidence="5 6" key="1">
    <citation type="journal article" date="2016" name="Nat. Commun.">
        <title>Thousands of microbial genomes shed light on interconnected biogeochemical processes in an aquifer system.</title>
        <authorList>
            <person name="Anantharaman K."/>
            <person name="Brown C.T."/>
            <person name="Hug L.A."/>
            <person name="Sharon I."/>
            <person name="Castelle C.J."/>
            <person name="Probst A.J."/>
            <person name="Thomas B.C."/>
            <person name="Singh A."/>
            <person name="Wilkins M.J."/>
            <person name="Karaoz U."/>
            <person name="Brodie E.L."/>
            <person name="Williams K.H."/>
            <person name="Hubbard S.S."/>
            <person name="Banfield J.F."/>
        </authorList>
    </citation>
    <scope>NUCLEOTIDE SEQUENCE [LARGE SCALE GENOMIC DNA]</scope>
</reference>
<dbReference type="InterPro" id="IPR022572">
    <property type="entry name" value="DNA_rep/recomb_RecO_N"/>
</dbReference>
<dbReference type="InterPro" id="IPR003717">
    <property type="entry name" value="RecO"/>
</dbReference>
<sequence>MKRILKTEAFILRKRSLPNEDKIITLFTKEIGKVQVFAKGIKKITSKRLPHVQTSNFIHAVLYRKNDHLYLQDTSLISGFQEIKKDPEKVELLYAYLFILDRLLPEHQNEHLVYLEIKKFLVELSKLSSSDRRFLEKYMNKTLMLLGYTDEKKEFEELRRIIEDLIGERMPHVS</sequence>
<feature type="domain" description="DNA replication/recombination mediator RecO N-terminal" evidence="4">
    <location>
        <begin position="1"/>
        <end position="71"/>
    </location>
</feature>
<evidence type="ECO:0000256" key="2">
    <source>
        <dbReference type="ARBA" id="ARBA00023172"/>
    </source>
</evidence>
<evidence type="ECO:0000313" key="6">
    <source>
        <dbReference type="Proteomes" id="UP000177026"/>
    </source>
</evidence>
<dbReference type="Proteomes" id="UP000177026">
    <property type="component" value="Unassembled WGS sequence"/>
</dbReference>
<dbReference type="Gene3D" id="2.40.50.140">
    <property type="entry name" value="Nucleic acid-binding proteins"/>
    <property type="match status" value="1"/>
</dbReference>
<keyword evidence="3" id="KW-0234">DNA repair</keyword>
<evidence type="ECO:0000259" key="4">
    <source>
        <dbReference type="Pfam" id="PF11967"/>
    </source>
</evidence>
<dbReference type="AlphaFoldDB" id="A0A1F7GV03"/>
<dbReference type="GO" id="GO:0006310">
    <property type="term" value="P:DNA recombination"/>
    <property type="evidence" value="ECO:0007669"/>
    <property type="project" value="UniProtKB-KW"/>
</dbReference>
<name>A0A1F7GV03_9BACT</name>
<evidence type="ECO:0000256" key="3">
    <source>
        <dbReference type="ARBA" id="ARBA00023204"/>
    </source>
</evidence>
<dbReference type="GO" id="GO:0043590">
    <property type="term" value="C:bacterial nucleoid"/>
    <property type="evidence" value="ECO:0007669"/>
    <property type="project" value="TreeGrafter"/>
</dbReference>
<evidence type="ECO:0000256" key="1">
    <source>
        <dbReference type="ARBA" id="ARBA00022763"/>
    </source>
</evidence>
<dbReference type="PANTHER" id="PTHR33991">
    <property type="entry name" value="DNA REPAIR PROTEIN RECO"/>
    <property type="match status" value="1"/>
</dbReference>
<dbReference type="InterPro" id="IPR012340">
    <property type="entry name" value="NA-bd_OB-fold"/>
</dbReference>
<gene>
    <name evidence="5" type="ORF">A2866_05360</name>
</gene>
<proteinExistence type="predicted"/>
<dbReference type="NCBIfam" id="TIGR00613">
    <property type="entry name" value="reco"/>
    <property type="match status" value="1"/>
</dbReference>
<keyword evidence="1" id="KW-0227">DNA damage</keyword>
<protein>
    <submittedName>
        <fullName evidence="5">DNA repair protein RecO</fullName>
    </submittedName>
</protein>
<accession>A0A1F7GV03</accession>
<dbReference type="Pfam" id="PF11967">
    <property type="entry name" value="RecO_N"/>
    <property type="match status" value="1"/>
</dbReference>
<evidence type="ECO:0000313" key="5">
    <source>
        <dbReference type="EMBL" id="OGK22312.1"/>
    </source>
</evidence>
<dbReference type="GO" id="GO:0006302">
    <property type="term" value="P:double-strand break repair"/>
    <property type="evidence" value="ECO:0007669"/>
    <property type="project" value="TreeGrafter"/>
</dbReference>
<keyword evidence="2" id="KW-0233">DNA recombination</keyword>
<comment type="caution">
    <text evidence="5">The sequence shown here is derived from an EMBL/GenBank/DDBJ whole genome shotgun (WGS) entry which is preliminary data.</text>
</comment>